<organism evidence="1 2">
    <name type="scientific">Peronospora matthiolae</name>
    <dbReference type="NCBI Taxonomy" id="2874970"/>
    <lineage>
        <taxon>Eukaryota</taxon>
        <taxon>Sar</taxon>
        <taxon>Stramenopiles</taxon>
        <taxon>Oomycota</taxon>
        <taxon>Peronosporomycetes</taxon>
        <taxon>Peronosporales</taxon>
        <taxon>Peronosporaceae</taxon>
        <taxon>Peronospora</taxon>
    </lineage>
</organism>
<dbReference type="EMBL" id="CAKLBY020000228">
    <property type="protein sequence ID" value="CAK7937905.1"/>
    <property type="molecule type" value="Genomic_DNA"/>
</dbReference>
<dbReference type="Proteomes" id="UP001162060">
    <property type="component" value="Unassembled WGS sequence"/>
</dbReference>
<proteinExistence type="predicted"/>
<protein>
    <submittedName>
        <fullName evidence="1">Uncharacterized protein</fullName>
    </submittedName>
</protein>
<evidence type="ECO:0000313" key="1">
    <source>
        <dbReference type="EMBL" id="CAK7937905.1"/>
    </source>
</evidence>
<comment type="caution">
    <text evidence="1">The sequence shown here is derived from an EMBL/GenBank/DDBJ whole genome shotgun (WGS) entry which is preliminary data.</text>
</comment>
<reference evidence="1" key="1">
    <citation type="submission" date="2024-01" db="EMBL/GenBank/DDBJ databases">
        <authorList>
            <person name="Webb A."/>
        </authorList>
    </citation>
    <scope>NUCLEOTIDE SEQUENCE</scope>
    <source>
        <strain evidence="1">Pm1</strain>
    </source>
</reference>
<evidence type="ECO:0000313" key="2">
    <source>
        <dbReference type="Proteomes" id="UP001162060"/>
    </source>
</evidence>
<sequence length="75" mass="8175">MATYLFGFSMTQREHHRAATRRHGEVDIPSSKVAALTMRPHIPTTSSAREDDSATLQLAAEVQAEAQAEADAIHS</sequence>
<accession>A0AAV1UWN5</accession>
<dbReference type="AlphaFoldDB" id="A0AAV1UWN5"/>
<gene>
    <name evidence="1" type="ORF">PM001_LOCUS23055</name>
</gene>
<name>A0AAV1UWN5_9STRA</name>